<evidence type="ECO:0000313" key="2">
    <source>
        <dbReference type="Proteomes" id="UP000601027"/>
    </source>
</evidence>
<sequence>MGETPATYEQADRVAKLTREVRARHLAHLRLTTEAMRDILRIEDNHERNRRTVVIFLHLVLSKTHPVTPECANQIITAAAYEVNGIDWAATEYTVRWIDSGRFYLDTMSGGAGFCMPVNLTADPVNIEQHPNVYLAPVSKG</sequence>
<organism evidence="1 2">
    <name type="scientific">Micromonospora parastrephiae</name>
    <dbReference type="NCBI Taxonomy" id="2806101"/>
    <lineage>
        <taxon>Bacteria</taxon>
        <taxon>Bacillati</taxon>
        <taxon>Actinomycetota</taxon>
        <taxon>Actinomycetes</taxon>
        <taxon>Micromonosporales</taxon>
        <taxon>Micromonosporaceae</taxon>
        <taxon>Micromonospora</taxon>
    </lineage>
</organism>
<accession>A0ABS1XMM6</accession>
<protein>
    <submittedName>
        <fullName evidence="1">Uncharacterized protein</fullName>
    </submittedName>
</protein>
<evidence type="ECO:0000313" key="1">
    <source>
        <dbReference type="EMBL" id="MBM0230515.1"/>
    </source>
</evidence>
<reference evidence="1 2" key="1">
    <citation type="submission" date="2021-01" db="EMBL/GenBank/DDBJ databases">
        <title>Draft genome sequence of Micromonospora sp. strain STR1_7.</title>
        <authorList>
            <person name="Karlyshev A."/>
            <person name="Jawad R."/>
        </authorList>
    </citation>
    <scope>NUCLEOTIDE SEQUENCE [LARGE SCALE GENOMIC DNA]</scope>
    <source>
        <strain evidence="1 2">STR1-7</strain>
    </source>
</reference>
<comment type="caution">
    <text evidence="1">The sequence shown here is derived from an EMBL/GenBank/DDBJ whole genome shotgun (WGS) entry which is preliminary data.</text>
</comment>
<keyword evidence="2" id="KW-1185">Reference proteome</keyword>
<dbReference type="RefSeq" id="WP_203172987.1">
    <property type="nucleotide sequence ID" value="NZ_JAEVHM010000001.1"/>
</dbReference>
<dbReference type="Proteomes" id="UP000601027">
    <property type="component" value="Unassembled WGS sequence"/>
</dbReference>
<name>A0ABS1XMM6_9ACTN</name>
<dbReference type="EMBL" id="JAEVHM010000001">
    <property type="protein sequence ID" value="MBM0230515.1"/>
    <property type="molecule type" value="Genomic_DNA"/>
</dbReference>
<gene>
    <name evidence="1" type="ORF">JNW91_00670</name>
</gene>
<proteinExistence type="predicted"/>